<dbReference type="SUPFAM" id="SSF47781">
    <property type="entry name" value="RuvA domain 2-like"/>
    <property type="match status" value="3"/>
</dbReference>
<dbReference type="EMBL" id="JADKGY010000029">
    <property type="protein sequence ID" value="MBK9984445.1"/>
    <property type="molecule type" value="Genomic_DNA"/>
</dbReference>
<reference evidence="1 2" key="1">
    <citation type="submission" date="2020-10" db="EMBL/GenBank/DDBJ databases">
        <title>Connecting structure to function with the recovery of over 1000 high-quality activated sludge metagenome-assembled genomes encoding full-length rRNA genes using long-read sequencing.</title>
        <authorList>
            <person name="Singleton C.M."/>
            <person name="Petriglieri F."/>
            <person name="Kristensen J.M."/>
            <person name="Kirkegaard R.H."/>
            <person name="Michaelsen T.Y."/>
            <person name="Andersen M.H."/>
            <person name="Karst S.M."/>
            <person name="Dueholm M.S."/>
            <person name="Nielsen P.H."/>
            <person name="Albertsen M."/>
        </authorList>
    </citation>
    <scope>NUCLEOTIDE SEQUENCE [LARGE SCALE GENOMIC DNA]</scope>
    <source>
        <strain evidence="1">Ribe_18-Q3-R11-54_MAXAC.273</strain>
    </source>
</reference>
<dbReference type="Proteomes" id="UP000808337">
    <property type="component" value="Unassembled WGS sequence"/>
</dbReference>
<dbReference type="PANTHER" id="PTHR21180">
    <property type="entry name" value="ENDONUCLEASE/EXONUCLEASE/PHOSPHATASE FAMILY DOMAIN-CONTAINING PROTEIN 1"/>
    <property type="match status" value="1"/>
</dbReference>
<protein>
    <submittedName>
        <fullName evidence="1">Helix-hairpin-helix domain-containing protein</fullName>
    </submittedName>
</protein>
<sequence>MNKEYHFTITRTDRIYLVSFVILLLGWELVKDFLPAGDKSFTYISPPSAHHGFKNKTNSHYSSNYYSKNYSPPFPKRFEKKYSSYEEEQEQTPPASPLSVMTASFDELTSMGLSRKVAFNIQKFISAGGIITSDEDLLKIYGMDSLQLMNASPFIIYGTKPISEKSTADLEHEVPIKPTLKIVDLNRATSEDLESLDGIGTVLANRIIKYRDAIGGFLNPDQLKECYGIPPETIEKIKGQITVSGSPHLVMINEINIDSLKHPYLNKKLIKLIKAYKNQHGVFKNVSDFRKIYPPDSNWCDKVLPYISFDVNK</sequence>
<dbReference type="Gene3D" id="1.10.150.320">
    <property type="entry name" value="Photosystem II 12 kDa extrinsic protein"/>
    <property type="match status" value="1"/>
</dbReference>
<dbReference type="InterPro" id="IPR010994">
    <property type="entry name" value="RuvA_2-like"/>
</dbReference>
<evidence type="ECO:0000313" key="2">
    <source>
        <dbReference type="Proteomes" id="UP000808337"/>
    </source>
</evidence>
<organism evidence="1 2">
    <name type="scientific">Candidatus Opimibacter skivensis</name>
    <dbReference type="NCBI Taxonomy" id="2982028"/>
    <lineage>
        <taxon>Bacteria</taxon>
        <taxon>Pseudomonadati</taxon>
        <taxon>Bacteroidota</taxon>
        <taxon>Saprospiria</taxon>
        <taxon>Saprospirales</taxon>
        <taxon>Saprospiraceae</taxon>
        <taxon>Candidatus Opimibacter</taxon>
    </lineage>
</organism>
<proteinExistence type="predicted"/>
<name>A0A9D7XQS5_9BACT</name>
<dbReference type="InterPro" id="IPR051675">
    <property type="entry name" value="Endo/Exo/Phosphatase_dom_1"/>
</dbReference>
<dbReference type="GO" id="GO:0015628">
    <property type="term" value="P:protein secretion by the type II secretion system"/>
    <property type="evidence" value="ECO:0007669"/>
    <property type="project" value="TreeGrafter"/>
</dbReference>
<dbReference type="PANTHER" id="PTHR21180:SF32">
    <property type="entry name" value="ENDONUCLEASE_EXONUCLEASE_PHOSPHATASE FAMILY DOMAIN-CONTAINING PROTEIN 1"/>
    <property type="match status" value="1"/>
</dbReference>
<comment type="caution">
    <text evidence="1">The sequence shown here is derived from an EMBL/GenBank/DDBJ whole genome shotgun (WGS) entry which is preliminary data.</text>
</comment>
<gene>
    <name evidence="1" type="ORF">IPP15_19100</name>
</gene>
<evidence type="ECO:0000313" key="1">
    <source>
        <dbReference type="EMBL" id="MBK9984445.1"/>
    </source>
</evidence>
<dbReference type="AlphaFoldDB" id="A0A9D7XQS5"/>
<accession>A0A9D7XQS5</accession>
<dbReference type="Pfam" id="PF12836">
    <property type="entry name" value="HHH_3"/>
    <property type="match status" value="1"/>
</dbReference>
<dbReference type="GO" id="GO:0015627">
    <property type="term" value="C:type II protein secretion system complex"/>
    <property type="evidence" value="ECO:0007669"/>
    <property type="project" value="TreeGrafter"/>
</dbReference>